<feature type="transmembrane region" description="Helical" evidence="1">
    <location>
        <begin position="160"/>
        <end position="177"/>
    </location>
</feature>
<dbReference type="EMBL" id="CP157483">
    <property type="protein sequence ID" value="XBO44376.1"/>
    <property type="molecule type" value="Genomic_DNA"/>
</dbReference>
<feature type="transmembrane region" description="Helical" evidence="1">
    <location>
        <begin position="68"/>
        <end position="101"/>
    </location>
</feature>
<feature type="transmembrane region" description="Helical" evidence="1">
    <location>
        <begin position="398"/>
        <end position="418"/>
    </location>
</feature>
<organism evidence="2">
    <name type="scientific">Pedococcus sp. KACC 23699</name>
    <dbReference type="NCBI Taxonomy" id="3149228"/>
    <lineage>
        <taxon>Bacteria</taxon>
        <taxon>Bacillati</taxon>
        <taxon>Actinomycetota</taxon>
        <taxon>Actinomycetes</taxon>
        <taxon>Micrococcales</taxon>
        <taxon>Intrasporangiaceae</taxon>
        <taxon>Pedococcus</taxon>
    </lineage>
</organism>
<keyword evidence="1" id="KW-1133">Transmembrane helix</keyword>
<evidence type="ECO:0000313" key="2">
    <source>
        <dbReference type="EMBL" id="XBO44376.1"/>
    </source>
</evidence>
<reference evidence="2" key="1">
    <citation type="submission" date="2024-05" db="EMBL/GenBank/DDBJ databases">
        <authorList>
            <person name="Kim S."/>
            <person name="Heo J."/>
            <person name="Choi H."/>
            <person name="Choi Y."/>
            <person name="Kwon S.-W."/>
            <person name="Kim Y."/>
        </authorList>
    </citation>
    <scope>NUCLEOTIDE SEQUENCE</scope>
    <source>
        <strain evidence="2">KACC 23699</strain>
    </source>
</reference>
<evidence type="ECO:0000256" key="1">
    <source>
        <dbReference type="SAM" id="Phobius"/>
    </source>
</evidence>
<feature type="transmembrane region" description="Helical" evidence="1">
    <location>
        <begin position="430"/>
        <end position="447"/>
    </location>
</feature>
<dbReference type="RefSeq" id="WP_406831863.1">
    <property type="nucleotide sequence ID" value="NZ_CP157483.1"/>
</dbReference>
<dbReference type="AlphaFoldDB" id="A0AAU7JW09"/>
<proteinExistence type="predicted"/>
<accession>A0AAU7JW09</accession>
<name>A0AAU7JW09_9MICO</name>
<feature type="transmembrane region" description="Helical" evidence="1">
    <location>
        <begin position="206"/>
        <end position="229"/>
    </location>
</feature>
<feature type="transmembrane region" description="Helical" evidence="1">
    <location>
        <begin position="183"/>
        <end position="199"/>
    </location>
</feature>
<feature type="transmembrane region" description="Helical" evidence="1">
    <location>
        <begin position="137"/>
        <end position="153"/>
    </location>
</feature>
<evidence type="ECO:0008006" key="3">
    <source>
        <dbReference type="Google" id="ProtNLM"/>
    </source>
</evidence>
<protein>
    <recommendedName>
        <fullName evidence="3">Glycosyltransferase RgtA/B/C/D-like domain-containing protein</fullName>
    </recommendedName>
</protein>
<keyword evidence="1" id="KW-0812">Transmembrane</keyword>
<gene>
    <name evidence="2" type="ORF">ABEG17_03315</name>
</gene>
<sequence length="476" mass="52412">MIQPHFRGLRVPDRMGWTAVLVVAAALAAATGIATFAPGFMSNDTLYQLRQAQGVDPLTDWHPPVMSLAWRLLIAVTGTYAAMAVVQQVVLWTSLCVVAAVVHRMTGSRWWSMAFLALGLVPPVVSFSGVVWKDVQMAQAMLAATAIVFLGLVWRRRPAWVRWVLVPLAVLLLVYALLVRKNAAVAMLPMVYLVYRAWFPVRSRRALAAVGVGFVVTAVVASALIGVLARPQATDQLSALAIDDVIHVLPPDAIEHSHLSPRLRDKLLSAQATCLAKKSLTNNYWTCYGRGEHGAFSPIADHAELSAAWPGMMAQHPVGYVQYRIEVYTQFLFNNRDLWQDGVLSNSMGITVDHPRLVASLRSYVLDFGVRNLPWLFGAWFWLGVSVLQSLRWRPSRTSPFGVLVPCLGLSSFLYIAAYFPTAPATDFRYVYWPVVAGSLGLLVMALERWGPASTHGARDEVLPPVHDAVRGEAHS</sequence>
<keyword evidence="1" id="KW-0472">Membrane</keyword>
<feature type="transmembrane region" description="Helical" evidence="1">
    <location>
        <begin position="20"/>
        <end position="41"/>
    </location>
</feature>
<feature type="transmembrane region" description="Helical" evidence="1">
    <location>
        <begin position="113"/>
        <end position="131"/>
    </location>
</feature>
<feature type="transmembrane region" description="Helical" evidence="1">
    <location>
        <begin position="373"/>
        <end position="391"/>
    </location>
</feature>